<gene>
    <name evidence="1" type="ORF">J0895_19425</name>
</gene>
<keyword evidence="2" id="KW-1185">Reference proteome</keyword>
<dbReference type="EMBL" id="JAFLQW010000514">
    <property type="protein sequence ID" value="MBO0351205.1"/>
    <property type="molecule type" value="Genomic_DNA"/>
</dbReference>
<comment type="caution">
    <text evidence="1">The sequence shown here is derived from an EMBL/GenBank/DDBJ whole genome shotgun (WGS) entry which is preliminary data.</text>
</comment>
<dbReference type="Proteomes" id="UP000664844">
    <property type="component" value="Unassembled WGS sequence"/>
</dbReference>
<name>A0ABS3FVR6_9CYAN</name>
<sequence>MRHREGKTQPLTAIHGVTFSPTQSTHDKLILIPYLPLKIMPPEEIQLIEDFLTFLENARTTLPATDSLWEYLQSFLTQFKTVDDRPLQLALFIETWCQEFQVTIDPKTMRQIRANMLENGQVIPKPAEGEKASKVYNKASITESVNNAIPEK</sequence>
<evidence type="ECO:0000313" key="2">
    <source>
        <dbReference type="Proteomes" id="UP000664844"/>
    </source>
</evidence>
<organism evidence="1 2">
    <name type="scientific">Phormidium pseudopriestleyi FRX01</name>
    <dbReference type="NCBI Taxonomy" id="1759528"/>
    <lineage>
        <taxon>Bacteria</taxon>
        <taxon>Bacillati</taxon>
        <taxon>Cyanobacteriota</taxon>
        <taxon>Cyanophyceae</taxon>
        <taxon>Oscillatoriophycideae</taxon>
        <taxon>Oscillatoriales</taxon>
        <taxon>Oscillatoriaceae</taxon>
        <taxon>Phormidium</taxon>
    </lineage>
</organism>
<reference evidence="1 2" key="1">
    <citation type="submission" date="2021-03" db="EMBL/GenBank/DDBJ databases">
        <title>Metabolic Capacity of the Antarctic Cyanobacterium Phormidium pseudopriestleyi that Sustains Oxygenic Photosynthesis in the Presence of Hydrogen Sulfide.</title>
        <authorList>
            <person name="Lumian J.E."/>
            <person name="Jungblut A.D."/>
            <person name="Dillon M.L."/>
            <person name="Hawes I."/>
            <person name="Doran P.T."/>
            <person name="Mackey T.J."/>
            <person name="Dick G.J."/>
            <person name="Grettenberger C.L."/>
            <person name="Sumner D.Y."/>
        </authorList>
    </citation>
    <scope>NUCLEOTIDE SEQUENCE [LARGE SCALE GENOMIC DNA]</scope>
    <source>
        <strain evidence="1 2">FRX01</strain>
    </source>
</reference>
<evidence type="ECO:0000313" key="1">
    <source>
        <dbReference type="EMBL" id="MBO0351205.1"/>
    </source>
</evidence>
<proteinExistence type="predicted"/>
<protein>
    <submittedName>
        <fullName evidence="1">Uncharacterized protein</fullName>
    </submittedName>
</protein>
<accession>A0ABS3FVR6</accession>